<feature type="domain" description="Glycosyltransferase family 28 N-terminal" evidence="9">
    <location>
        <begin position="672"/>
        <end position="806"/>
    </location>
</feature>
<dbReference type="Proteomes" id="UP000027222">
    <property type="component" value="Unassembled WGS sequence"/>
</dbReference>
<dbReference type="InterPro" id="IPR004276">
    <property type="entry name" value="GlycoTrans_28_N"/>
</dbReference>
<keyword evidence="3" id="KW-0328">Glycosyltransferase</keyword>
<dbReference type="GO" id="GO:0016906">
    <property type="term" value="F:sterol 3-beta-glucosyltransferase activity"/>
    <property type="evidence" value="ECO:0007669"/>
    <property type="project" value="UniProtKB-EC"/>
</dbReference>
<dbReference type="Pfam" id="PF06722">
    <property type="entry name" value="EryCIII-like_C"/>
    <property type="match status" value="1"/>
</dbReference>
<dbReference type="Gene3D" id="3.40.50.2000">
    <property type="entry name" value="Glycogen Phosphorylase B"/>
    <property type="match status" value="2"/>
</dbReference>
<dbReference type="InterPro" id="IPR011993">
    <property type="entry name" value="PH-like_dom_sf"/>
</dbReference>
<evidence type="ECO:0000256" key="1">
    <source>
        <dbReference type="ARBA" id="ARBA00006962"/>
    </source>
</evidence>
<evidence type="ECO:0000256" key="3">
    <source>
        <dbReference type="ARBA" id="ARBA00022676"/>
    </source>
</evidence>
<evidence type="ECO:0000256" key="8">
    <source>
        <dbReference type="SAM" id="MobiDB-lite"/>
    </source>
</evidence>
<dbReference type="STRING" id="685588.A0A067TK88"/>
<evidence type="ECO:0000256" key="6">
    <source>
        <dbReference type="ARBA" id="ARBA00047886"/>
    </source>
</evidence>
<keyword evidence="4" id="KW-0808">Transferase</keyword>
<dbReference type="Gene3D" id="2.30.29.30">
    <property type="entry name" value="Pleckstrin-homology domain (PH domain)/Phosphotyrosine-binding domain (PTB)"/>
    <property type="match status" value="1"/>
</dbReference>
<dbReference type="FunFam" id="3.40.50.2000:FF:000029">
    <property type="entry name" value="Sterol 3-beta-glucosyltransferase"/>
    <property type="match status" value="1"/>
</dbReference>
<protein>
    <recommendedName>
        <fullName evidence="2">sterol 3beta-glucosyltransferase</fullName>
        <ecNumber evidence="2">2.4.1.173</ecNumber>
    </recommendedName>
    <alternativeName>
        <fullName evidence="5">Autophagy-related protein 26</fullName>
    </alternativeName>
</protein>
<sequence>MSPKLSRIFSLRKPATNPGESDVATPDPVVAGPIHASTTLSRSSEDSVESPFKTKFPLVSKLFTDAGKFEKVLLQSGCVSSAGICPKGSTGFADLVAHDLNATERACVDRDARVSATNKSWMPLELDHNALSDDEELASTVPPTSATSSQNSEDFDISIPTIRRAATFNSECLDHLEPKDIVDILVREFGPLVAPGEEEKLLLEVDGCLLRDVAIVGVIHLTTHRLTFHASLLATRPDLVASQGVIKVGAAVMHRKGWRTKRRVWFELSHDLICTYASSKDEEKTRPLSTLLLSFVKEVIPLDPKKPRIMRLSIEPTLESANDYVEFDTEESAHDWRKEITGALFNYRHLRREVYTSSAPESKGVRLNCPLSQIIKLQPSESLDFSSVVSLTVQSSASDFQFDNEDLLNPHVFEIGPIFSIPIWERLVDLIADAKQRQGKQDILSPVLIDFGPYDIFGADNAPNKPFSHLAPPNEKTIRNVLGFAPDTEIWITTARIYRSIASSGHFVISYDYLGFWGKSITQNDIRYRLPISMVQDAKPFNLGWLNVEGIKLWISGKSSANFVFKSASTRDQAFERINAILTSHKLSNEPSKPVPLQEGLPPGSKYTTSSDGMPTHCATLDPVSIFAPLSRSVAAAVAASGDFPQSARTRLPKVINFPSNTLITRKFLHFICLTIGSRGDVQPYIALGLGLKKEGHSVTIVTHEEYRDWITGFDLGHRTAGGDPGSLMKLSVENKMFSPEFFRKSLTNFRPWLEQLLLESWAACRDADVLLESPSAMAGVHIAEALNIPYFRTFTMPWTKTTAFPHAFFSPPVESPTFNSASNVMWAATSAQINKWRRLSLGLANTDMGHLAQSKITFIYNFSQAVVPKPMDWPDTTIISGYWFLDNPELNWAPPKDLLDWMAKARADSKPIVYIGFGSIIVPRPNKVTAAIVKAVLRSDVRAIISKGWSARMSKPGDKDPPVGIPPECYFMDKVPHDWLFPRIDAALHHGGAGTTGASLRAGIPTLIKPWFGDQYFWASRVQVMGVGLKVPSLRVDDLVEALTKASQSSSMKSKAAAIGKQIRKEDGVHTAIHTIYTYLHRASQDRLSLDKS</sequence>
<dbReference type="EC" id="2.4.1.173" evidence="2"/>
<evidence type="ECO:0000256" key="2">
    <source>
        <dbReference type="ARBA" id="ARBA00012650"/>
    </source>
</evidence>
<dbReference type="FunFam" id="3.40.50.2000:FF:000009">
    <property type="entry name" value="Sterol 3-beta-glucosyltransferase UGT80A2"/>
    <property type="match status" value="1"/>
</dbReference>
<evidence type="ECO:0000259" key="10">
    <source>
        <dbReference type="Pfam" id="PF06722"/>
    </source>
</evidence>
<name>A0A067TK88_GALM3</name>
<dbReference type="InterPro" id="IPR002213">
    <property type="entry name" value="UDP_glucos_trans"/>
</dbReference>
<organism evidence="11 12">
    <name type="scientific">Galerina marginata (strain CBS 339.88)</name>
    <dbReference type="NCBI Taxonomy" id="685588"/>
    <lineage>
        <taxon>Eukaryota</taxon>
        <taxon>Fungi</taxon>
        <taxon>Dikarya</taxon>
        <taxon>Basidiomycota</taxon>
        <taxon>Agaricomycotina</taxon>
        <taxon>Agaricomycetes</taxon>
        <taxon>Agaricomycetidae</taxon>
        <taxon>Agaricales</taxon>
        <taxon>Agaricineae</taxon>
        <taxon>Strophariaceae</taxon>
        <taxon>Galerina</taxon>
    </lineage>
</organism>
<dbReference type="PANTHER" id="PTHR48050">
    <property type="entry name" value="STEROL 3-BETA-GLUCOSYLTRANSFERASE"/>
    <property type="match status" value="1"/>
</dbReference>
<accession>A0A067TK88</accession>
<evidence type="ECO:0000256" key="7">
    <source>
        <dbReference type="ARBA" id="ARBA00049453"/>
    </source>
</evidence>
<dbReference type="EMBL" id="KL142369">
    <property type="protein sequence ID" value="KDR82752.1"/>
    <property type="molecule type" value="Genomic_DNA"/>
</dbReference>
<dbReference type="InterPro" id="IPR050426">
    <property type="entry name" value="Glycosyltransferase_28"/>
</dbReference>
<feature type="region of interest" description="Disordered" evidence="8">
    <location>
        <begin position="1"/>
        <end position="47"/>
    </location>
</feature>
<dbReference type="GO" id="GO:0016125">
    <property type="term" value="P:sterol metabolic process"/>
    <property type="evidence" value="ECO:0007669"/>
    <property type="project" value="TreeGrafter"/>
</dbReference>
<dbReference type="AlphaFoldDB" id="A0A067TK88"/>
<dbReference type="CDD" id="cd03784">
    <property type="entry name" value="GT1_Gtf-like"/>
    <property type="match status" value="1"/>
</dbReference>
<dbReference type="GO" id="GO:0005975">
    <property type="term" value="P:carbohydrate metabolic process"/>
    <property type="evidence" value="ECO:0007669"/>
    <property type="project" value="InterPro"/>
</dbReference>
<evidence type="ECO:0000259" key="9">
    <source>
        <dbReference type="Pfam" id="PF03033"/>
    </source>
</evidence>
<evidence type="ECO:0000313" key="11">
    <source>
        <dbReference type="EMBL" id="KDR82752.1"/>
    </source>
</evidence>
<comment type="catalytic activity">
    <reaction evidence="6">
        <text>ergosterol + UDP-alpha-D-glucose = ergosteryl 3-beta-D-glucoside + UDP + H(+)</text>
        <dbReference type="Rhea" id="RHEA:61836"/>
        <dbReference type="ChEBI" id="CHEBI:15378"/>
        <dbReference type="ChEBI" id="CHEBI:16933"/>
        <dbReference type="ChEBI" id="CHEBI:52973"/>
        <dbReference type="ChEBI" id="CHEBI:58223"/>
        <dbReference type="ChEBI" id="CHEBI:58885"/>
    </reaction>
    <physiologicalReaction direction="left-to-right" evidence="6">
        <dbReference type="Rhea" id="RHEA:61837"/>
    </physiologicalReaction>
</comment>
<evidence type="ECO:0000256" key="5">
    <source>
        <dbReference type="ARBA" id="ARBA00029843"/>
    </source>
</evidence>
<dbReference type="HOGENOM" id="CLU_000537_6_0_1"/>
<evidence type="ECO:0000313" key="12">
    <source>
        <dbReference type="Proteomes" id="UP000027222"/>
    </source>
</evidence>
<feature type="domain" description="Erythromycin biosynthesis protein CIII-like C-terminal" evidence="10">
    <location>
        <begin position="966"/>
        <end position="1059"/>
    </location>
</feature>
<reference evidence="12" key="1">
    <citation type="journal article" date="2014" name="Proc. Natl. Acad. Sci. U.S.A.">
        <title>Extensive sampling of basidiomycete genomes demonstrates inadequacy of the white-rot/brown-rot paradigm for wood decay fungi.</title>
        <authorList>
            <person name="Riley R."/>
            <person name="Salamov A.A."/>
            <person name="Brown D.W."/>
            <person name="Nagy L.G."/>
            <person name="Floudas D."/>
            <person name="Held B.W."/>
            <person name="Levasseur A."/>
            <person name="Lombard V."/>
            <person name="Morin E."/>
            <person name="Otillar R."/>
            <person name="Lindquist E.A."/>
            <person name="Sun H."/>
            <person name="LaButti K.M."/>
            <person name="Schmutz J."/>
            <person name="Jabbour D."/>
            <person name="Luo H."/>
            <person name="Baker S.E."/>
            <person name="Pisabarro A.G."/>
            <person name="Walton J.D."/>
            <person name="Blanchette R.A."/>
            <person name="Henrissat B."/>
            <person name="Martin F."/>
            <person name="Cullen D."/>
            <person name="Hibbett D.S."/>
            <person name="Grigoriev I.V."/>
        </authorList>
    </citation>
    <scope>NUCLEOTIDE SEQUENCE [LARGE SCALE GENOMIC DNA]</scope>
    <source>
        <strain evidence="12">CBS 339.88</strain>
    </source>
</reference>
<dbReference type="SUPFAM" id="SSF53756">
    <property type="entry name" value="UDP-Glycosyltransferase/glycogen phosphorylase"/>
    <property type="match status" value="1"/>
</dbReference>
<dbReference type="Pfam" id="PF03033">
    <property type="entry name" value="Glyco_transf_28"/>
    <property type="match status" value="1"/>
</dbReference>
<comment type="similarity">
    <text evidence="1">Belongs to the glycosyltransferase 28 family.</text>
</comment>
<proteinExistence type="inferred from homology"/>
<dbReference type="PANTHER" id="PTHR48050:SF26">
    <property type="entry name" value="STEROL 3-BETA-GLUCOSYLTRANSFERASE"/>
    <property type="match status" value="1"/>
</dbReference>
<dbReference type="SUPFAM" id="SSF50729">
    <property type="entry name" value="PH domain-like"/>
    <property type="match status" value="1"/>
</dbReference>
<dbReference type="OrthoDB" id="10261837at2759"/>
<comment type="catalytic activity">
    <reaction evidence="7">
        <text>a sterol + UDP-alpha-D-glucose = a sterol 3-beta-D-glucoside + UDP + H(+)</text>
        <dbReference type="Rhea" id="RHEA:22724"/>
        <dbReference type="ChEBI" id="CHEBI:15378"/>
        <dbReference type="ChEBI" id="CHEBI:15889"/>
        <dbReference type="ChEBI" id="CHEBI:37424"/>
        <dbReference type="ChEBI" id="CHEBI:58223"/>
        <dbReference type="ChEBI" id="CHEBI:58885"/>
        <dbReference type="EC" id="2.4.1.173"/>
    </reaction>
    <physiologicalReaction direction="left-to-right" evidence="7">
        <dbReference type="Rhea" id="RHEA:22725"/>
    </physiologicalReaction>
</comment>
<keyword evidence="12" id="KW-1185">Reference proteome</keyword>
<gene>
    <name evidence="11" type="ORF">GALMADRAFT_220742</name>
</gene>
<evidence type="ECO:0000256" key="4">
    <source>
        <dbReference type="ARBA" id="ARBA00022679"/>
    </source>
</evidence>
<dbReference type="InterPro" id="IPR010610">
    <property type="entry name" value="EryCIII-like_C"/>
</dbReference>